<name>A0ABQ9EEA5_TEGGR</name>
<gene>
    <name evidence="2" type="ORF">KUTeg_020034</name>
</gene>
<feature type="region of interest" description="Disordered" evidence="1">
    <location>
        <begin position="182"/>
        <end position="211"/>
    </location>
</feature>
<keyword evidence="3" id="KW-1185">Reference proteome</keyword>
<evidence type="ECO:0000313" key="2">
    <source>
        <dbReference type="EMBL" id="KAJ8303638.1"/>
    </source>
</evidence>
<evidence type="ECO:0000256" key="1">
    <source>
        <dbReference type="SAM" id="MobiDB-lite"/>
    </source>
</evidence>
<accession>A0ABQ9EEA5</accession>
<comment type="caution">
    <text evidence="2">The sequence shown here is derived from an EMBL/GenBank/DDBJ whole genome shotgun (WGS) entry which is preliminary data.</text>
</comment>
<sequence>MEISNVMYIEEEIQSDEAAPSKDLNSGGYNWNYGGKYCDAYKDKLVKIININDCFKKKCFKGTELPSDKGCHDESLPEDEECVNNGTEYFSYDEDTETCTKKQCFTTGESAEITESKACNEVIVYKGKTLQRCVSEMERYYVKNALGGDTMCSCENGVPQDCKVYFANLGTYVKTILDEAKKKEDEDKGKKKTKKQQRRKKRVKKQKRRRN</sequence>
<reference evidence="2 3" key="1">
    <citation type="submission" date="2022-12" db="EMBL/GenBank/DDBJ databases">
        <title>Chromosome-level genome of Tegillarca granosa.</title>
        <authorList>
            <person name="Kim J."/>
        </authorList>
    </citation>
    <scope>NUCLEOTIDE SEQUENCE [LARGE SCALE GENOMIC DNA]</scope>
    <source>
        <strain evidence="2">Teg-2019</strain>
        <tissue evidence="2">Adductor muscle</tissue>
    </source>
</reference>
<dbReference type="EMBL" id="JARBDR010000917">
    <property type="protein sequence ID" value="KAJ8303638.1"/>
    <property type="molecule type" value="Genomic_DNA"/>
</dbReference>
<proteinExistence type="predicted"/>
<feature type="compositionally biased region" description="Basic residues" evidence="1">
    <location>
        <begin position="190"/>
        <end position="211"/>
    </location>
</feature>
<evidence type="ECO:0000313" key="3">
    <source>
        <dbReference type="Proteomes" id="UP001217089"/>
    </source>
</evidence>
<organism evidence="2 3">
    <name type="scientific">Tegillarca granosa</name>
    <name type="common">Malaysian cockle</name>
    <name type="synonym">Anadara granosa</name>
    <dbReference type="NCBI Taxonomy" id="220873"/>
    <lineage>
        <taxon>Eukaryota</taxon>
        <taxon>Metazoa</taxon>
        <taxon>Spiralia</taxon>
        <taxon>Lophotrochozoa</taxon>
        <taxon>Mollusca</taxon>
        <taxon>Bivalvia</taxon>
        <taxon>Autobranchia</taxon>
        <taxon>Pteriomorphia</taxon>
        <taxon>Arcoida</taxon>
        <taxon>Arcoidea</taxon>
        <taxon>Arcidae</taxon>
        <taxon>Tegillarca</taxon>
    </lineage>
</organism>
<dbReference type="Proteomes" id="UP001217089">
    <property type="component" value="Unassembled WGS sequence"/>
</dbReference>
<protein>
    <submittedName>
        <fullName evidence="2">Uncharacterized protein</fullName>
    </submittedName>
</protein>